<protein>
    <submittedName>
        <fullName evidence="1">Uncharacterized protein</fullName>
    </submittedName>
</protein>
<dbReference type="Gene3D" id="3.20.20.70">
    <property type="entry name" value="Aldolase class I"/>
    <property type="match status" value="1"/>
</dbReference>
<accession>A0AA37SF54</accession>
<proteinExistence type="predicted"/>
<dbReference type="AlphaFoldDB" id="A0AA37SF54"/>
<evidence type="ECO:0000313" key="2">
    <source>
        <dbReference type="Proteomes" id="UP001156708"/>
    </source>
</evidence>
<keyword evidence="2" id="KW-1185">Reference proteome</keyword>
<dbReference type="Proteomes" id="UP001156708">
    <property type="component" value="Unassembled WGS sequence"/>
</dbReference>
<comment type="caution">
    <text evidence="1">The sequence shown here is derived from an EMBL/GenBank/DDBJ whole genome shotgun (WGS) entry which is preliminary data.</text>
</comment>
<sequence length="78" mass="8701">MHQGNEQLLSDIRQLWTARLILNRLGRQRADIGKDVASGLADMEAYGQMILANLDFLARLKANAPLNEADRKTFFSGA</sequence>
<gene>
    <name evidence="1" type="ORF">GCM10007872_02060</name>
</gene>
<dbReference type="InterPro" id="IPR013785">
    <property type="entry name" value="Aldolase_TIM"/>
</dbReference>
<name>A0AA37SF54_9PROT</name>
<organism evidence="1 2">
    <name type="scientific">Gluconobacter sphaericus NBRC 12467</name>
    <dbReference type="NCBI Taxonomy" id="1307951"/>
    <lineage>
        <taxon>Bacteria</taxon>
        <taxon>Pseudomonadati</taxon>
        <taxon>Pseudomonadota</taxon>
        <taxon>Alphaproteobacteria</taxon>
        <taxon>Acetobacterales</taxon>
        <taxon>Acetobacteraceae</taxon>
        <taxon>Gluconobacter</taxon>
    </lineage>
</organism>
<dbReference type="SUPFAM" id="SSF51395">
    <property type="entry name" value="FMN-linked oxidoreductases"/>
    <property type="match status" value="1"/>
</dbReference>
<reference evidence="2" key="1">
    <citation type="journal article" date="2019" name="Int. J. Syst. Evol. Microbiol.">
        <title>The Global Catalogue of Microorganisms (GCM) 10K type strain sequencing project: providing services to taxonomists for standard genome sequencing and annotation.</title>
        <authorList>
            <consortium name="The Broad Institute Genomics Platform"/>
            <consortium name="The Broad Institute Genome Sequencing Center for Infectious Disease"/>
            <person name="Wu L."/>
            <person name="Ma J."/>
        </authorList>
    </citation>
    <scope>NUCLEOTIDE SEQUENCE [LARGE SCALE GENOMIC DNA]</scope>
    <source>
        <strain evidence="2">NBRC 12467</strain>
    </source>
</reference>
<evidence type="ECO:0000313" key="1">
    <source>
        <dbReference type="EMBL" id="GLQ83298.1"/>
    </source>
</evidence>
<dbReference type="EMBL" id="BSNZ01000003">
    <property type="protein sequence ID" value="GLQ83298.1"/>
    <property type="molecule type" value="Genomic_DNA"/>
</dbReference>